<keyword evidence="5 6" id="KW-0472">Membrane</keyword>
<keyword evidence="8" id="KW-1185">Reference proteome</keyword>
<comment type="caution">
    <text evidence="7">The sequence shown here is derived from an EMBL/GenBank/DDBJ whole genome shotgun (WGS) entry which is preliminary data.</text>
</comment>
<evidence type="ECO:0000256" key="1">
    <source>
        <dbReference type="ARBA" id="ARBA00004389"/>
    </source>
</evidence>
<keyword evidence="3" id="KW-0256">Endoplasmic reticulum</keyword>
<accession>A0ABW5TTR3</accession>
<evidence type="ECO:0000256" key="6">
    <source>
        <dbReference type="SAM" id="Phobius"/>
    </source>
</evidence>
<dbReference type="NCBIfam" id="NF041549">
    <property type="entry name" value="PssD"/>
    <property type="match status" value="1"/>
</dbReference>
<reference evidence="8" key="1">
    <citation type="journal article" date="2019" name="Int. J. Syst. Evol. Microbiol.">
        <title>The Global Catalogue of Microorganisms (GCM) 10K type strain sequencing project: providing services to taxonomists for standard genome sequencing and annotation.</title>
        <authorList>
            <consortium name="The Broad Institute Genomics Platform"/>
            <consortium name="The Broad Institute Genome Sequencing Center for Infectious Disease"/>
            <person name="Wu L."/>
            <person name="Ma J."/>
        </authorList>
    </citation>
    <scope>NUCLEOTIDE SEQUENCE [LARGE SCALE GENOMIC DNA]</scope>
    <source>
        <strain evidence="8">KCTC 42456</strain>
    </source>
</reference>
<name>A0ABW5TTR3_9SPHI</name>
<dbReference type="SUPFAM" id="SSF53756">
    <property type="entry name" value="UDP-Glycosyltransferase/glycogen phosphorylase"/>
    <property type="match status" value="1"/>
</dbReference>
<feature type="transmembrane region" description="Helical" evidence="6">
    <location>
        <begin position="65"/>
        <end position="83"/>
    </location>
</feature>
<keyword evidence="2 6" id="KW-0812">Transmembrane</keyword>
<evidence type="ECO:0000256" key="5">
    <source>
        <dbReference type="ARBA" id="ARBA00023136"/>
    </source>
</evidence>
<protein>
    <submittedName>
        <fullName evidence="7">PssD/Cps14F family polysaccharide biosynthesis glycosyltransferase</fullName>
    </submittedName>
</protein>
<dbReference type="PANTHER" id="PTHR12154:SF4">
    <property type="entry name" value="UDP-N-ACETYLGLUCOSAMINE TRANSFERASE SUBUNIT ALG14 HOMOLOG"/>
    <property type="match status" value="1"/>
</dbReference>
<sequence length="157" mass="17995">MNKDTKVLFASSAGGHLDEVLQLEELRSKYEYLLVTEELESTKALKEKYNVKYIRPDVMGRGVKYIWSILVNFYLSFFILISFKPKVIITTGSHTAFPMCVLGKLMGIKIIYILSYARVNSKAKTANLVYPFADLFLVQWESAQKLYPKSIYKGGLF</sequence>
<gene>
    <name evidence="7" type="primary">pssD</name>
    <name evidence="7" type="ORF">ACFSSE_12305</name>
</gene>
<dbReference type="Pfam" id="PF08660">
    <property type="entry name" value="Alg14"/>
    <property type="match status" value="1"/>
</dbReference>
<evidence type="ECO:0000313" key="8">
    <source>
        <dbReference type="Proteomes" id="UP001597546"/>
    </source>
</evidence>
<keyword evidence="4 6" id="KW-1133">Transmembrane helix</keyword>
<evidence type="ECO:0000313" key="7">
    <source>
        <dbReference type="EMBL" id="MFD2732484.1"/>
    </source>
</evidence>
<evidence type="ECO:0000256" key="2">
    <source>
        <dbReference type="ARBA" id="ARBA00022692"/>
    </source>
</evidence>
<dbReference type="PANTHER" id="PTHR12154">
    <property type="entry name" value="GLYCOSYL TRANSFERASE-RELATED"/>
    <property type="match status" value="1"/>
</dbReference>
<feature type="transmembrane region" description="Helical" evidence="6">
    <location>
        <begin position="95"/>
        <end position="114"/>
    </location>
</feature>
<dbReference type="Gene3D" id="3.40.50.2000">
    <property type="entry name" value="Glycogen Phosphorylase B"/>
    <property type="match status" value="1"/>
</dbReference>
<evidence type="ECO:0000256" key="4">
    <source>
        <dbReference type="ARBA" id="ARBA00022989"/>
    </source>
</evidence>
<dbReference type="EMBL" id="JBHULV010000044">
    <property type="protein sequence ID" value="MFD2732484.1"/>
    <property type="molecule type" value="Genomic_DNA"/>
</dbReference>
<organism evidence="7 8">
    <name type="scientific">Pedobacter alpinus</name>
    <dbReference type="NCBI Taxonomy" id="1590643"/>
    <lineage>
        <taxon>Bacteria</taxon>
        <taxon>Pseudomonadati</taxon>
        <taxon>Bacteroidota</taxon>
        <taxon>Sphingobacteriia</taxon>
        <taxon>Sphingobacteriales</taxon>
        <taxon>Sphingobacteriaceae</taxon>
        <taxon>Pedobacter</taxon>
    </lineage>
</organism>
<proteinExistence type="predicted"/>
<dbReference type="RefSeq" id="WP_379040221.1">
    <property type="nucleotide sequence ID" value="NZ_JBHSKW010000001.1"/>
</dbReference>
<comment type="subcellular location">
    <subcellularLocation>
        <location evidence="1">Endoplasmic reticulum membrane</location>
        <topology evidence="1">Single-pass membrane protein</topology>
    </subcellularLocation>
</comment>
<evidence type="ECO:0000256" key="3">
    <source>
        <dbReference type="ARBA" id="ARBA00022824"/>
    </source>
</evidence>
<dbReference type="Proteomes" id="UP001597546">
    <property type="component" value="Unassembled WGS sequence"/>
</dbReference>
<dbReference type="InterPro" id="IPR013969">
    <property type="entry name" value="Oligosacch_biosynth_Alg14"/>
</dbReference>